<evidence type="ECO:0000313" key="1">
    <source>
        <dbReference type="EMBL" id="KAK6625487.1"/>
    </source>
</evidence>
<accession>A0AAN8NQU5</accession>
<evidence type="ECO:0000313" key="2">
    <source>
        <dbReference type="Proteomes" id="UP001372834"/>
    </source>
</evidence>
<dbReference type="AlphaFoldDB" id="A0AAN8NQU5"/>
<dbReference type="EMBL" id="JAWJWE010000037">
    <property type="protein sequence ID" value="KAK6625487.1"/>
    <property type="molecule type" value="Genomic_DNA"/>
</dbReference>
<gene>
    <name evidence="1" type="ORF">RUM43_005785</name>
</gene>
<protein>
    <submittedName>
        <fullName evidence="1">Uncharacterized protein</fullName>
    </submittedName>
</protein>
<name>A0AAN8NQU5_POLSC</name>
<reference evidence="1 2" key="1">
    <citation type="submission" date="2023-10" db="EMBL/GenBank/DDBJ databases">
        <title>Genomes of two closely related lineages of the louse Polyplax serrata with different host specificities.</title>
        <authorList>
            <person name="Martinu J."/>
            <person name="Tarabai H."/>
            <person name="Stefka J."/>
            <person name="Hypsa V."/>
        </authorList>
    </citation>
    <scope>NUCLEOTIDE SEQUENCE [LARGE SCALE GENOMIC DNA]</scope>
    <source>
        <strain evidence="1">HR10_N</strain>
    </source>
</reference>
<proteinExistence type="predicted"/>
<comment type="caution">
    <text evidence="1">The sequence shown here is derived from an EMBL/GenBank/DDBJ whole genome shotgun (WGS) entry which is preliminary data.</text>
</comment>
<dbReference type="Proteomes" id="UP001372834">
    <property type="component" value="Unassembled WGS sequence"/>
</dbReference>
<sequence>MCPARDVPVLSNDTRYRHRVTVRDVNGPLTGYESEDGNDEFQWREPRSAFDCNKGMITFIAYPPPPPHYLPTTLSQLSVRGR</sequence>
<organism evidence="1 2">
    <name type="scientific">Polyplax serrata</name>
    <name type="common">Common mouse louse</name>
    <dbReference type="NCBI Taxonomy" id="468196"/>
    <lineage>
        <taxon>Eukaryota</taxon>
        <taxon>Metazoa</taxon>
        <taxon>Ecdysozoa</taxon>
        <taxon>Arthropoda</taxon>
        <taxon>Hexapoda</taxon>
        <taxon>Insecta</taxon>
        <taxon>Pterygota</taxon>
        <taxon>Neoptera</taxon>
        <taxon>Paraneoptera</taxon>
        <taxon>Psocodea</taxon>
        <taxon>Troctomorpha</taxon>
        <taxon>Phthiraptera</taxon>
        <taxon>Anoplura</taxon>
        <taxon>Polyplacidae</taxon>
        <taxon>Polyplax</taxon>
    </lineage>
</organism>